<keyword evidence="1" id="KW-0378">Hydrolase</keyword>
<organism evidence="4 5">
    <name type="scientific">Neolewinella aurantiaca</name>
    <dbReference type="NCBI Taxonomy" id="2602767"/>
    <lineage>
        <taxon>Bacteria</taxon>
        <taxon>Pseudomonadati</taxon>
        <taxon>Bacteroidota</taxon>
        <taxon>Saprospiria</taxon>
        <taxon>Saprospirales</taxon>
        <taxon>Lewinellaceae</taxon>
        <taxon>Neolewinella</taxon>
    </lineage>
</organism>
<sequence>MIILPILLFISQAAGLAQRTDLKILGKHKRIELPFFMENDFIVIEVLLDNIVPVRFIIDTGAENTILLEKKLTDMLNVDYRRTFQVRGSDVDNLLTAHLATGVDLRLADRLLARNRSILVLGENYFDFERLTGTSIQGILGADFLMRFTVEFDFRRQVVILHEPNDWDPSKRHVEVPAEFVRNRPYLHIPVSVTGTDSSPRRLLLDSGAGLTLLMHTFGDSTDVDLPQLTVPTYIANGLGGNLQGSVGRARKIALADKQLENVITYFQPLDTIGLRYLNGREGIIGNQILRRFNVVINYNFQKVWLQPEGSRWRNKFQFDRSGLTVLAGGHNLRTYTVASVVPGSPADLAGLQVRDRIVAVNGKSVGFMTLSGILKKLVGKPGKRVKIRYARAGEYQVVRFKLRDLI</sequence>
<proteinExistence type="predicted"/>
<dbReference type="GO" id="GO:0004190">
    <property type="term" value="F:aspartic-type endopeptidase activity"/>
    <property type="evidence" value="ECO:0007669"/>
    <property type="project" value="InterPro"/>
</dbReference>
<dbReference type="SMART" id="SM00228">
    <property type="entry name" value="PDZ"/>
    <property type="match status" value="1"/>
</dbReference>
<evidence type="ECO:0000313" key="4">
    <source>
        <dbReference type="EMBL" id="TXF88429.1"/>
    </source>
</evidence>
<comment type="caution">
    <text evidence="4">The sequence shown here is derived from an EMBL/GenBank/DDBJ whole genome shotgun (WGS) entry which is preliminary data.</text>
</comment>
<dbReference type="InterPro" id="IPR001478">
    <property type="entry name" value="PDZ"/>
</dbReference>
<dbReference type="Proteomes" id="UP000321907">
    <property type="component" value="Unassembled WGS sequence"/>
</dbReference>
<dbReference type="Gene3D" id="2.40.70.10">
    <property type="entry name" value="Acid Proteases"/>
    <property type="match status" value="2"/>
</dbReference>
<dbReference type="Pfam" id="PF17820">
    <property type="entry name" value="PDZ_6"/>
    <property type="match status" value="1"/>
</dbReference>
<evidence type="ECO:0000259" key="2">
    <source>
        <dbReference type="PROSITE" id="PS50106"/>
    </source>
</evidence>
<gene>
    <name evidence="4" type="ORF">FUA23_14940</name>
</gene>
<evidence type="ECO:0000313" key="5">
    <source>
        <dbReference type="Proteomes" id="UP000321907"/>
    </source>
</evidence>
<keyword evidence="5" id="KW-1185">Reference proteome</keyword>
<dbReference type="AlphaFoldDB" id="A0A5C7FM09"/>
<dbReference type="Pfam" id="PF13650">
    <property type="entry name" value="Asp_protease_2"/>
    <property type="match status" value="2"/>
</dbReference>
<accession>A0A5C7FM09</accession>
<dbReference type="RefSeq" id="WP_147931558.1">
    <property type="nucleotide sequence ID" value="NZ_VOXD01000023.1"/>
</dbReference>
<dbReference type="PROSITE" id="PS50106">
    <property type="entry name" value="PDZ"/>
    <property type="match status" value="1"/>
</dbReference>
<dbReference type="InterPro" id="IPR036034">
    <property type="entry name" value="PDZ_sf"/>
</dbReference>
<dbReference type="EMBL" id="VOXD01000023">
    <property type="protein sequence ID" value="TXF88429.1"/>
    <property type="molecule type" value="Genomic_DNA"/>
</dbReference>
<dbReference type="OrthoDB" id="3521766at2"/>
<evidence type="ECO:0000256" key="1">
    <source>
        <dbReference type="ARBA" id="ARBA00022801"/>
    </source>
</evidence>
<name>A0A5C7FM09_9BACT</name>
<protein>
    <submittedName>
        <fullName evidence="4">PDZ domain-containing protein</fullName>
    </submittedName>
</protein>
<reference evidence="4 5" key="1">
    <citation type="submission" date="2019-08" db="EMBL/GenBank/DDBJ databases">
        <title>Lewinella sp. strain SSH13 Genome sequencing and assembly.</title>
        <authorList>
            <person name="Kim I."/>
        </authorList>
    </citation>
    <scope>NUCLEOTIDE SEQUENCE [LARGE SCALE GENOMIC DNA]</scope>
    <source>
        <strain evidence="4 5">SSH13</strain>
    </source>
</reference>
<dbReference type="Gene3D" id="2.30.42.10">
    <property type="match status" value="1"/>
</dbReference>
<dbReference type="InterPro" id="IPR041489">
    <property type="entry name" value="PDZ_6"/>
</dbReference>
<dbReference type="GO" id="GO:0006508">
    <property type="term" value="P:proteolysis"/>
    <property type="evidence" value="ECO:0007669"/>
    <property type="project" value="InterPro"/>
</dbReference>
<feature type="domain" description="PDZ" evidence="2">
    <location>
        <begin position="323"/>
        <end position="366"/>
    </location>
</feature>
<dbReference type="InterPro" id="IPR001995">
    <property type="entry name" value="Peptidase_A2_cat"/>
</dbReference>
<dbReference type="SUPFAM" id="SSF50630">
    <property type="entry name" value="Acid proteases"/>
    <property type="match status" value="2"/>
</dbReference>
<evidence type="ECO:0000259" key="3">
    <source>
        <dbReference type="PROSITE" id="PS50175"/>
    </source>
</evidence>
<dbReference type="SUPFAM" id="SSF50156">
    <property type="entry name" value="PDZ domain-like"/>
    <property type="match status" value="1"/>
</dbReference>
<feature type="domain" description="Peptidase A2" evidence="3">
    <location>
        <begin position="54"/>
        <end position="67"/>
    </location>
</feature>
<dbReference type="PROSITE" id="PS50175">
    <property type="entry name" value="ASP_PROT_RETROV"/>
    <property type="match status" value="1"/>
</dbReference>
<dbReference type="InterPro" id="IPR021109">
    <property type="entry name" value="Peptidase_aspartic_dom_sf"/>
</dbReference>